<organism evidence="2 3">
    <name type="scientific">Orbilia ellipsospora</name>
    <dbReference type="NCBI Taxonomy" id="2528407"/>
    <lineage>
        <taxon>Eukaryota</taxon>
        <taxon>Fungi</taxon>
        <taxon>Dikarya</taxon>
        <taxon>Ascomycota</taxon>
        <taxon>Pezizomycotina</taxon>
        <taxon>Orbiliomycetes</taxon>
        <taxon>Orbiliales</taxon>
        <taxon>Orbiliaceae</taxon>
        <taxon>Orbilia</taxon>
    </lineage>
</organism>
<gene>
    <name evidence="2" type="ORF">TWF694_005134</name>
</gene>
<name>A0AAV9X0T4_9PEZI</name>
<keyword evidence="3" id="KW-1185">Reference proteome</keyword>
<evidence type="ECO:0000256" key="1">
    <source>
        <dbReference type="SAM" id="MobiDB-lite"/>
    </source>
</evidence>
<sequence>MTDPNGERGAWKDGIWGQFEYGGNNINAEEIRKRFNDWANYHKTFGDEQNFCMAQSWPDARGECSVWEDDIPWSGATFEAEPGNEPVKLIKDASEPKKGEARMDAETAKAKRFPNGSFKPLEAKEGAKKIKA</sequence>
<dbReference type="AlphaFoldDB" id="A0AAV9X0T4"/>
<feature type="compositionally biased region" description="Basic and acidic residues" evidence="1">
    <location>
        <begin position="121"/>
        <end position="132"/>
    </location>
</feature>
<protein>
    <submittedName>
        <fullName evidence="2">Uncharacterized protein</fullName>
    </submittedName>
</protein>
<dbReference type="EMBL" id="JAVHJO010000016">
    <property type="protein sequence ID" value="KAK6526552.1"/>
    <property type="molecule type" value="Genomic_DNA"/>
</dbReference>
<comment type="caution">
    <text evidence="2">The sequence shown here is derived from an EMBL/GenBank/DDBJ whole genome shotgun (WGS) entry which is preliminary data.</text>
</comment>
<dbReference type="Proteomes" id="UP001365542">
    <property type="component" value="Unassembled WGS sequence"/>
</dbReference>
<accession>A0AAV9X0T4</accession>
<proteinExistence type="predicted"/>
<evidence type="ECO:0000313" key="2">
    <source>
        <dbReference type="EMBL" id="KAK6526552.1"/>
    </source>
</evidence>
<evidence type="ECO:0000313" key="3">
    <source>
        <dbReference type="Proteomes" id="UP001365542"/>
    </source>
</evidence>
<feature type="region of interest" description="Disordered" evidence="1">
    <location>
        <begin position="91"/>
        <end position="132"/>
    </location>
</feature>
<reference evidence="2 3" key="1">
    <citation type="submission" date="2019-10" db="EMBL/GenBank/DDBJ databases">
        <authorList>
            <person name="Palmer J.M."/>
        </authorList>
    </citation>
    <scope>NUCLEOTIDE SEQUENCE [LARGE SCALE GENOMIC DNA]</scope>
    <source>
        <strain evidence="2 3">TWF694</strain>
    </source>
</reference>
<feature type="compositionally biased region" description="Basic and acidic residues" evidence="1">
    <location>
        <begin position="91"/>
        <end position="109"/>
    </location>
</feature>